<dbReference type="Proteomes" id="UP001147747">
    <property type="component" value="Unassembled WGS sequence"/>
</dbReference>
<comment type="similarity">
    <text evidence="1">Belongs to the class-I pyridoxal-phosphate-dependent aminotransferase family.</text>
</comment>
<dbReference type="Pfam" id="PF00155">
    <property type="entry name" value="Aminotran_1_2"/>
    <property type="match status" value="1"/>
</dbReference>
<dbReference type="PANTHER" id="PTHR43510:SF1">
    <property type="entry name" value="AMINOTRANSFERASE FUNCTION, HYPOTHETICAL (EUROFUNG)"/>
    <property type="match status" value="1"/>
</dbReference>
<dbReference type="Gene3D" id="3.40.640.10">
    <property type="entry name" value="Type I PLP-dependent aspartate aminotransferase-like (Major domain)"/>
    <property type="match status" value="1"/>
</dbReference>
<dbReference type="GeneID" id="81373667"/>
<dbReference type="OrthoDB" id="7042322at2759"/>
<keyword evidence="2" id="KW-0663">Pyridoxal phosphate</keyword>
<keyword evidence="4" id="KW-0032">Aminotransferase</keyword>
<protein>
    <submittedName>
        <fullName evidence="4">Aspartate aminotransferase</fullName>
    </submittedName>
</protein>
<organism evidence="4 5">
    <name type="scientific">Penicillium cosmopolitanum</name>
    <dbReference type="NCBI Taxonomy" id="1131564"/>
    <lineage>
        <taxon>Eukaryota</taxon>
        <taxon>Fungi</taxon>
        <taxon>Dikarya</taxon>
        <taxon>Ascomycota</taxon>
        <taxon>Pezizomycotina</taxon>
        <taxon>Eurotiomycetes</taxon>
        <taxon>Eurotiomycetidae</taxon>
        <taxon>Eurotiales</taxon>
        <taxon>Aspergillaceae</taxon>
        <taxon>Penicillium</taxon>
    </lineage>
</organism>
<evidence type="ECO:0000256" key="2">
    <source>
        <dbReference type="ARBA" id="ARBA00022898"/>
    </source>
</evidence>
<accession>A0A9W9VQX2</accession>
<evidence type="ECO:0000256" key="1">
    <source>
        <dbReference type="ARBA" id="ARBA00007441"/>
    </source>
</evidence>
<dbReference type="Gene3D" id="3.90.1150.10">
    <property type="entry name" value="Aspartate Aminotransferase, domain 1"/>
    <property type="match status" value="1"/>
</dbReference>
<dbReference type="AlphaFoldDB" id="A0A9W9VQX2"/>
<keyword evidence="5" id="KW-1185">Reference proteome</keyword>
<gene>
    <name evidence="4" type="ORF">N7509_010050</name>
</gene>
<sequence>MVHVKPFVLDHWDTCVDPVSLQDLAKLGASDSSVHPVEASNSLIYGSVLGKPELRQRILALYGHAEDNPIPALHLAVTQGAISANFLVLDTLLGPVDHVICQYPTYQQLYDVPRRTGAEVSLWRTHAEHGWIPDVSELQFLVKKNTKMIIINNPNNPTGASIPRGVLEELVAFASERGIIIFSDEVFRPLFHDNAQEAPPSIISFWKQYKNIIAVSSLSKAFSLPGIRVGWIVSPNPNLVNEAINARDYTTISVSQVDQDIATYALDPVVRERILDRSRSICQQNLASLENFIAQHSTQLSWVKPTGASSAFVRILDRQTGTPMDDDLYCEMVLRATGLLIVPGGKSFGTEAAEDLKGYLRVGFVCSTGQFERALGLWGEFLRVSVTSPRGEELA</sequence>
<dbReference type="CDD" id="cd00609">
    <property type="entry name" value="AAT_like"/>
    <property type="match status" value="1"/>
</dbReference>
<dbReference type="InterPro" id="IPR015421">
    <property type="entry name" value="PyrdxlP-dep_Trfase_major"/>
</dbReference>
<reference evidence="4" key="1">
    <citation type="submission" date="2022-12" db="EMBL/GenBank/DDBJ databases">
        <authorList>
            <person name="Petersen C."/>
        </authorList>
    </citation>
    <scope>NUCLEOTIDE SEQUENCE</scope>
    <source>
        <strain evidence="4">IBT 29677</strain>
    </source>
</reference>
<dbReference type="SUPFAM" id="SSF53383">
    <property type="entry name" value="PLP-dependent transferases"/>
    <property type="match status" value="1"/>
</dbReference>
<comment type="caution">
    <text evidence="4">The sequence shown here is derived from an EMBL/GenBank/DDBJ whole genome shotgun (WGS) entry which is preliminary data.</text>
</comment>
<reference evidence="4" key="2">
    <citation type="journal article" date="2023" name="IMA Fungus">
        <title>Comparative genomic study of the Penicillium genus elucidates a diverse pangenome and 15 lateral gene transfer events.</title>
        <authorList>
            <person name="Petersen C."/>
            <person name="Sorensen T."/>
            <person name="Nielsen M.R."/>
            <person name="Sondergaard T.E."/>
            <person name="Sorensen J.L."/>
            <person name="Fitzpatrick D.A."/>
            <person name="Frisvad J.C."/>
            <person name="Nielsen K.L."/>
        </authorList>
    </citation>
    <scope>NUCLEOTIDE SEQUENCE</scope>
    <source>
        <strain evidence="4">IBT 29677</strain>
    </source>
</reference>
<keyword evidence="4" id="KW-0808">Transferase</keyword>
<dbReference type="InterPro" id="IPR015422">
    <property type="entry name" value="PyrdxlP-dep_Trfase_small"/>
</dbReference>
<dbReference type="PROSITE" id="PS00105">
    <property type="entry name" value="AA_TRANSFER_CLASS_1"/>
    <property type="match status" value="1"/>
</dbReference>
<dbReference type="InterPro" id="IPR004838">
    <property type="entry name" value="NHTrfase_class1_PyrdxlP-BS"/>
</dbReference>
<dbReference type="InterPro" id="IPR015424">
    <property type="entry name" value="PyrdxlP-dep_Trfase"/>
</dbReference>
<proteinExistence type="inferred from homology"/>
<dbReference type="RefSeq" id="XP_056485307.1">
    <property type="nucleotide sequence ID" value="XM_056634687.1"/>
</dbReference>
<feature type="domain" description="Aminotransferase class I/classII large" evidence="3">
    <location>
        <begin position="40"/>
        <end position="375"/>
    </location>
</feature>
<evidence type="ECO:0000313" key="5">
    <source>
        <dbReference type="Proteomes" id="UP001147747"/>
    </source>
</evidence>
<evidence type="ECO:0000313" key="4">
    <source>
        <dbReference type="EMBL" id="KAJ5387509.1"/>
    </source>
</evidence>
<dbReference type="InterPro" id="IPR004839">
    <property type="entry name" value="Aminotransferase_I/II_large"/>
</dbReference>
<dbReference type="GO" id="GO:0030170">
    <property type="term" value="F:pyridoxal phosphate binding"/>
    <property type="evidence" value="ECO:0007669"/>
    <property type="project" value="InterPro"/>
</dbReference>
<dbReference type="PANTHER" id="PTHR43510">
    <property type="entry name" value="AMINOTRANSFERASE FUNCTION, HYPOTHETICAL (EUROFUNG)"/>
    <property type="match status" value="1"/>
</dbReference>
<dbReference type="GO" id="GO:0008483">
    <property type="term" value="F:transaminase activity"/>
    <property type="evidence" value="ECO:0007669"/>
    <property type="project" value="UniProtKB-KW"/>
</dbReference>
<name>A0A9W9VQX2_9EURO</name>
<evidence type="ECO:0000259" key="3">
    <source>
        <dbReference type="Pfam" id="PF00155"/>
    </source>
</evidence>
<dbReference type="EMBL" id="JAPZBU010000009">
    <property type="protein sequence ID" value="KAJ5387509.1"/>
    <property type="molecule type" value="Genomic_DNA"/>
</dbReference>